<dbReference type="InterPro" id="IPR039977">
    <property type="entry name" value="Suv4-20/Set9"/>
</dbReference>
<evidence type="ECO:0000256" key="3">
    <source>
        <dbReference type="ARBA" id="ARBA00004286"/>
    </source>
</evidence>
<feature type="region of interest" description="Disordered" evidence="15">
    <location>
        <begin position="263"/>
        <end position="494"/>
    </location>
</feature>
<evidence type="ECO:0000256" key="6">
    <source>
        <dbReference type="ARBA" id="ARBA00022454"/>
    </source>
</evidence>
<reference evidence="17 18" key="1">
    <citation type="journal article" date="2018" name="New Phytol.">
        <title>Comparative genomics and transcriptomics depict ericoid mycorrhizal fungi as versatile saprotrophs and plant mutualists.</title>
        <authorList>
            <person name="Martino E."/>
            <person name="Morin E."/>
            <person name="Grelet G.A."/>
            <person name="Kuo A."/>
            <person name="Kohler A."/>
            <person name="Daghino S."/>
            <person name="Barry K.W."/>
            <person name="Cichocki N."/>
            <person name="Clum A."/>
            <person name="Dockter R.B."/>
            <person name="Hainaut M."/>
            <person name="Kuo R.C."/>
            <person name="LaButti K."/>
            <person name="Lindahl B.D."/>
            <person name="Lindquist E.A."/>
            <person name="Lipzen A."/>
            <person name="Khouja H.R."/>
            <person name="Magnuson J."/>
            <person name="Murat C."/>
            <person name="Ohm R.A."/>
            <person name="Singer S.W."/>
            <person name="Spatafora J.W."/>
            <person name="Wang M."/>
            <person name="Veneault-Fourrey C."/>
            <person name="Henrissat B."/>
            <person name="Grigoriev I.V."/>
            <person name="Martin F.M."/>
            <person name="Perotto S."/>
        </authorList>
    </citation>
    <scope>NUCLEOTIDE SEQUENCE [LARGE SCALE GENOMIC DNA]</scope>
    <source>
        <strain evidence="17 18">ATCC 22711</strain>
    </source>
</reference>
<dbReference type="Proteomes" id="UP000241818">
    <property type="component" value="Unassembled WGS sequence"/>
</dbReference>
<dbReference type="GO" id="GO:0005634">
    <property type="term" value="C:nucleus"/>
    <property type="evidence" value="ECO:0007669"/>
    <property type="project" value="UniProtKB-SubCell"/>
</dbReference>
<evidence type="ECO:0000256" key="1">
    <source>
        <dbReference type="ARBA" id="ARBA00001984"/>
    </source>
</evidence>
<comment type="subcellular location">
    <subcellularLocation>
        <location evidence="3">Chromosome</location>
    </subcellularLocation>
    <subcellularLocation>
        <location evidence="2">Nucleus</location>
    </subcellularLocation>
</comment>
<dbReference type="InParanoid" id="A0A2T3BG69"/>
<dbReference type="EC" id="2.1.1.372" evidence="12"/>
<dbReference type="PROSITE" id="PS51567">
    <property type="entry name" value="SAM_MT43_SUVAR420_1"/>
    <property type="match status" value="1"/>
</dbReference>
<feature type="region of interest" description="Disordered" evidence="15">
    <location>
        <begin position="666"/>
        <end position="715"/>
    </location>
</feature>
<dbReference type="Pfam" id="PF00856">
    <property type="entry name" value="SET"/>
    <property type="match status" value="1"/>
</dbReference>
<dbReference type="Gene3D" id="1.10.10.1700">
    <property type="entry name" value="Histone-lysine N-methyltransferase"/>
    <property type="match status" value="1"/>
</dbReference>
<keyword evidence="18" id="KW-1185">Reference proteome</keyword>
<dbReference type="SUPFAM" id="SSF82199">
    <property type="entry name" value="SET domain"/>
    <property type="match status" value="1"/>
</dbReference>
<evidence type="ECO:0000256" key="11">
    <source>
        <dbReference type="ARBA" id="ARBA00023242"/>
    </source>
</evidence>
<feature type="compositionally biased region" description="Basic and acidic residues" evidence="15">
    <location>
        <begin position="413"/>
        <end position="423"/>
    </location>
</feature>
<organism evidence="17 18">
    <name type="scientific">Amorphotheca resinae ATCC 22711</name>
    <dbReference type="NCBI Taxonomy" id="857342"/>
    <lineage>
        <taxon>Eukaryota</taxon>
        <taxon>Fungi</taxon>
        <taxon>Dikarya</taxon>
        <taxon>Ascomycota</taxon>
        <taxon>Pezizomycotina</taxon>
        <taxon>Leotiomycetes</taxon>
        <taxon>Helotiales</taxon>
        <taxon>Amorphothecaceae</taxon>
        <taxon>Amorphotheca</taxon>
    </lineage>
</organism>
<evidence type="ECO:0000256" key="12">
    <source>
        <dbReference type="ARBA" id="ARBA00024057"/>
    </source>
</evidence>
<feature type="compositionally biased region" description="Polar residues" evidence="15">
    <location>
        <begin position="311"/>
        <end position="323"/>
    </location>
</feature>
<dbReference type="GO" id="GO:0032259">
    <property type="term" value="P:methylation"/>
    <property type="evidence" value="ECO:0007669"/>
    <property type="project" value="UniProtKB-KW"/>
</dbReference>
<keyword evidence="11" id="KW-0539">Nucleus</keyword>
<dbReference type="STRING" id="857342.A0A2T3BG69"/>
<dbReference type="InterPro" id="IPR046341">
    <property type="entry name" value="SET_dom_sf"/>
</dbReference>
<evidence type="ECO:0000256" key="7">
    <source>
        <dbReference type="ARBA" id="ARBA00022603"/>
    </source>
</evidence>
<feature type="compositionally biased region" description="Low complexity" evidence="15">
    <location>
        <begin position="285"/>
        <end position="294"/>
    </location>
</feature>
<evidence type="ECO:0000256" key="10">
    <source>
        <dbReference type="ARBA" id="ARBA00022853"/>
    </source>
</evidence>
<keyword evidence="7" id="KW-0489">Methyltransferase</keyword>
<evidence type="ECO:0000256" key="5">
    <source>
        <dbReference type="ARBA" id="ARBA00015413"/>
    </source>
</evidence>
<dbReference type="PANTHER" id="PTHR12977">
    <property type="entry name" value="SUPPRESSOR OF VARIEGATION 4-20-RELATED"/>
    <property type="match status" value="1"/>
</dbReference>
<feature type="compositionally biased region" description="Low complexity" evidence="15">
    <location>
        <begin position="445"/>
        <end position="469"/>
    </location>
</feature>
<feature type="compositionally biased region" description="Polar residues" evidence="15">
    <location>
        <begin position="401"/>
        <end position="410"/>
    </location>
</feature>
<dbReference type="OrthoDB" id="6627536at2759"/>
<feature type="region of interest" description="Disordered" evidence="15">
    <location>
        <begin position="527"/>
        <end position="582"/>
    </location>
</feature>
<evidence type="ECO:0000313" key="18">
    <source>
        <dbReference type="Proteomes" id="UP000241818"/>
    </source>
</evidence>
<dbReference type="Gene3D" id="2.170.270.10">
    <property type="entry name" value="SET domain"/>
    <property type="match status" value="1"/>
</dbReference>
<dbReference type="InterPro" id="IPR025783">
    <property type="entry name" value="Set9_fungi"/>
</dbReference>
<name>A0A2T3BG69_AMORE</name>
<evidence type="ECO:0000256" key="15">
    <source>
        <dbReference type="SAM" id="MobiDB-lite"/>
    </source>
</evidence>
<proteinExistence type="predicted"/>
<keyword evidence="6" id="KW-0158">Chromosome</keyword>
<gene>
    <name evidence="17" type="ORF">M430DRAFT_93151</name>
</gene>
<dbReference type="RefSeq" id="XP_024725916.1">
    <property type="nucleotide sequence ID" value="XM_024869761.1"/>
</dbReference>
<feature type="compositionally biased region" description="Basic and acidic residues" evidence="15">
    <location>
        <begin position="686"/>
        <end position="702"/>
    </location>
</feature>
<evidence type="ECO:0000256" key="8">
    <source>
        <dbReference type="ARBA" id="ARBA00022679"/>
    </source>
</evidence>
<evidence type="ECO:0000256" key="2">
    <source>
        <dbReference type="ARBA" id="ARBA00004123"/>
    </source>
</evidence>
<dbReference type="InterPro" id="IPR041938">
    <property type="entry name" value="Hist-Lys_N-MTase_N"/>
</dbReference>
<accession>A0A2T3BG69</accession>
<feature type="domain" description="SET" evidence="16">
    <location>
        <begin position="115"/>
        <end position="229"/>
    </location>
</feature>
<dbReference type="AlphaFoldDB" id="A0A2T3BG69"/>
<sequence>MPSQASPPKKQRLTLTQLASYDDILTDALVDHVYYWTNIRKNRSAYHSCRGIREEDVTSILQKSVIIEKNPAQAEAQLLALQGLKKFSENLKSEKEKNDFRQHLRRYINIYLPDCAFEVSTTNRYTVVTHEAAVTARRLIKKGEVIKYLCGIQVLMTPEEEEFIQHSRRDFSIVISSRNKQASLFLGPARFANHDCGANAELITRPNHGMAVKALRDIEVGEEITVTYGDNYFGEDNCECLCHTCEIKCQNGWSKANADGTIPKLSIEDQPSDGPSYSFRRRRIASSSSSRTQSETPEINIRPYVPKRTPKSLSAIKNAQSPLGKSPSAEPLSTVKNTQSPLRESHSAEPLSTIKNAESPLRDPPSAEPLSTLENAQSPLGKSPSAEPSQTPLKRKRESEPSTPAESQSSKKAKIDPPVKVEEGSMSVKEQLMNIKDSMSFNDQARLSPSPAESSLESRQVNSSRSSPSDGATLTDATSVDEDTIVVQPPILSPIIAKLRKSKGRGQAGPLEQAKADHPVLVSNSEIAKHPGATNQDDTASSLSELGSDMELDDSTMTITAKKGRKRKRRLPRPSTDLDHAPPVRIPGDYVLTPALLAEPASAWINCKICEEPFVQKDAYFTRSSCPRCERHSKLYGYMWPKTDKEGRHDTEERVLDHRTVHRFLRPSEERSIRRRGQSSAGSRAGTREVSEVVPAKEESSPRRRGRAKTKRCTL</sequence>
<evidence type="ECO:0000259" key="16">
    <source>
        <dbReference type="PROSITE" id="PS50280"/>
    </source>
</evidence>
<protein>
    <recommendedName>
        <fullName evidence="5">Histone-lysine N-methyltransferase SET9</fullName>
        <ecNumber evidence="12">2.1.1.372</ecNumber>
    </recommendedName>
    <alternativeName>
        <fullName evidence="4">Histone-lysine N-methyltransferase set9</fullName>
    </alternativeName>
    <alternativeName>
        <fullName evidence="13">SET domain protein 9</fullName>
    </alternativeName>
</protein>
<comment type="function">
    <text evidence="1">Histone methyltransferase that trimethylates 'Lys-20' of histone H4 to form H4K20me3.</text>
</comment>
<dbReference type="GeneID" id="36577842"/>
<keyword evidence="10" id="KW-0156">Chromatin regulator</keyword>
<evidence type="ECO:0000256" key="4">
    <source>
        <dbReference type="ARBA" id="ARBA00014232"/>
    </source>
</evidence>
<dbReference type="CDD" id="cd10524">
    <property type="entry name" value="SET_Suv4-20-like"/>
    <property type="match status" value="1"/>
</dbReference>
<feature type="compositionally biased region" description="Basic residues" evidence="15">
    <location>
        <begin position="703"/>
        <end position="715"/>
    </location>
</feature>
<feature type="compositionally biased region" description="Basic residues" evidence="15">
    <location>
        <begin position="562"/>
        <end position="572"/>
    </location>
</feature>
<feature type="compositionally biased region" description="Polar residues" evidence="15">
    <location>
        <begin position="533"/>
        <end position="545"/>
    </location>
</feature>
<dbReference type="GO" id="GO:0005694">
    <property type="term" value="C:chromosome"/>
    <property type="evidence" value="ECO:0007669"/>
    <property type="project" value="UniProtKB-SubCell"/>
</dbReference>
<dbReference type="PROSITE" id="PS50280">
    <property type="entry name" value="SET"/>
    <property type="match status" value="1"/>
</dbReference>
<evidence type="ECO:0000256" key="9">
    <source>
        <dbReference type="ARBA" id="ARBA00022691"/>
    </source>
</evidence>
<keyword evidence="8" id="KW-0808">Transferase</keyword>
<evidence type="ECO:0000313" key="17">
    <source>
        <dbReference type="EMBL" id="PSS28391.1"/>
    </source>
</evidence>
<dbReference type="InterPro" id="IPR001214">
    <property type="entry name" value="SET_dom"/>
</dbReference>
<comment type="catalytic activity">
    <reaction evidence="14">
        <text>L-lysyl(20)-[histone H4] + 3 S-adenosyl-L-methionine = N(6),N(6),N(6)-trimethyl-L-lysyl(20)-[histone H4] + 3 S-adenosyl-L-homocysteine + 3 H(+)</text>
        <dbReference type="Rhea" id="RHEA:64456"/>
        <dbReference type="Rhea" id="RHEA-COMP:15554"/>
        <dbReference type="Rhea" id="RHEA-COMP:15998"/>
        <dbReference type="ChEBI" id="CHEBI:15378"/>
        <dbReference type="ChEBI" id="CHEBI:29969"/>
        <dbReference type="ChEBI" id="CHEBI:57856"/>
        <dbReference type="ChEBI" id="CHEBI:59789"/>
        <dbReference type="ChEBI" id="CHEBI:61961"/>
        <dbReference type="EC" id="2.1.1.372"/>
    </reaction>
</comment>
<keyword evidence="9" id="KW-0949">S-adenosyl-L-methionine</keyword>
<dbReference type="SMART" id="SM00317">
    <property type="entry name" value="SET"/>
    <property type="match status" value="1"/>
</dbReference>
<evidence type="ECO:0000256" key="13">
    <source>
        <dbReference type="ARBA" id="ARBA00030653"/>
    </source>
</evidence>
<feature type="compositionally biased region" description="Polar residues" evidence="15">
    <location>
        <begin position="372"/>
        <end position="392"/>
    </location>
</feature>
<dbReference type="EMBL" id="KZ679006">
    <property type="protein sequence ID" value="PSS28391.1"/>
    <property type="molecule type" value="Genomic_DNA"/>
</dbReference>
<dbReference type="PANTHER" id="PTHR12977:SF4">
    <property type="entry name" value="HISTONE-LYSINE N-METHYLTRANSFERASE KMT5B"/>
    <property type="match status" value="1"/>
</dbReference>
<evidence type="ECO:0000256" key="14">
    <source>
        <dbReference type="ARBA" id="ARBA00048081"/>
    </source>
</evidence>
<dbReference type="GO" id="GO:0140943">
    <property type="term" value="F:histone H4K20 trimethyltransferase activity"/>
    <property type="evidence" value="ECO:0007669"/>
    <property type="project" value="UniProtKB-EC"/>
</dbReference>